<comment type="caution">
    <text evidence="1">The sequence shown here is derived from an EMBL/GenBank/DDBJ whole genome shotgun (WGS) entry which is preliminary data.</text>
</comment>
<evidence type="ECO:0000313" key="2">
    <source>
        <dbReference type="Proteomes" id="UP000019666"/>
    </source>
</evidence>
<dbReference type="STRING" id="442562.Rumeso_03590"/>
<sequence length="173" mass="18933">MTADHDVDPHAEVRAALALCWLWGQRLVRARRRALGLLPTSPDRLTRLGREDEERLGALLFCLGAAVTALIEEVMEPVLLAEHSLILLLDVADDLRALEATGAIASAEAVLALRERVWRHYRIPALAPEPRVAALNQAWADGQAMAEILTGLSRHIQRKGLVPGLRPFGKGPP</sequence>
<dbReference type="AlphaFoldDB" id="A0A017HKX2"/>
<dbReference type="HOGENOM" id="CLU_1546477_0_0_5"/>
<proteinExistence type="predicted"/>
<accession>A0A017HKX2</accession>
<dbReference type="RefSeq" id="WP_037281906.1">
    <property type="nucleotide sequence ID" value="NZ_KK088596.1"/>
</dbReference>
<dbReference type="Proteomes" id="UP000019666">
    <property type="component" value="Unassembled WGS sequence"/>
</dbReference>
<keyword evidence="2" id="KW-1185">Reference proteome</keyword>
<gene>
    <name evidence="1" type="ORF">Rumeso_03590</name>
</gene>
<reference evidence="1 2" key="1">
    <citation type="submission" date="2013-02" db="EMBL/GenBank/DDBJ databases">
        <authorList>
            <person name="Fiebig A."/>
            <person name="Goeker M."/>
            <person name="Klenk H.-P.P."/>
        </authorList>
    </citation>
    <scope>NUCLEOTIDE SEQUENCE [LARGE SCALE GENOMIC DNA]</scope>
    <source>
        <strain evidence="1 2">DSM 19309</strain>
    </source>
</reference>
<protein>
    <submittedName>
        <fullName evidence="1">Uncharacterized protein</fullName>
    </submittedName>
</protein>
<dbReference type="EMBL" id="AOSK01000103">
    <property type="protein sequence ID" value="EYD74823.1"/>
    <property type="molecule type" value="Genomic_DNA"/>
</dbReference>
<name>A0A017HKX2_9RHOB</name>
<evidence type="ECO:0000313" key="1">
    <source>
        <dbReference type="EMBL" id="EYD74823.1"/>
    </source>
</evidence>
<organism evidence="1 2">
    <name type="scientific">Rubellimicrobium mesophilum DSM 19309</name>
    <dbReference type="NCBI Taxonomy" id="442562"/>
    <lineage>
        <taxon>Bacteria</taxon>
        <taxon>Pseudomonadati</taxon>
        <taxon>Pseudomonadota</taxon>
        <taxon>Alphaproteobacteria</taxon>
        <taxon>Rhodobacterales</taxon>
        <taxon>Roseobacteraceae</taxon>
        <taxon>Rubellimicrobium</taxon>
    </lineage>
</organism>